<gene>
    <name evidence="8" type="ORF">BGZ65_002623</name>
</gene>
<organism evidence="8 9">
    <name type="scientific">Modicella reniformis</name>
    <dbReference type="NCBI Taxonomy" id="1440133"/>
    <lineage>
        <taxon>Eukaryota</taxon>
        <taxon>Fungi</taxon>
        <taxon>Fungi incertae sedis</taxon>
        <taxon>Mucoromycota</taxon>
        <taxon>Mortierellomycotina</taxon>
        <taxon>Mortierellomycetes</taxon>
        <taxon>Mortierellales</taxon>
        <taxon>Mortierellaceae</taxon>
        <taxon>Modicella</taxon>
    </lineage>
</organism>
<feature type="region of interest" description="Disordered" evidence="7">
    <location>
        <begin position="1"/>
        <end position="39"/>
    </location>
</feature>
<sequence length="197" mass="21655">MSSSSQQAPFASTASRSNNNNNNNGGNMNRIRGPRDDSPQVRLSKALSWLLRHNAESQRVVIRSDGYVKVVDVLKHPKFKGFTLEDVQAVVTNNDKKRFQISEEGNGVIWIRAVQGHSIGTIAALGYEEITDSTQVAIAVHGTMFSKWHLIKVTGLSKMNRNHIHMAIGLPGDEGVVSGMRNAANLYIYVDTAKALQ</sequence>
<dbReference type="OrthoDB" id="419694at2759"/>
<dbReference type="PANTHER" id="PTHR12684:SF2">
    <property type="entry name" value="TRNA 2'-PHOSPHOTRANSFERASE 1"/>
    <property type="match status" value="1"/>
</dbReference>
<dbReference type="SUPFAM" id="SSF56399">
    <property type="entry name" value="ADP-ribosylation"/>
    <property type="match status" value="1"/>
</dbReference>
<feature type="non-terminal residue" evidence="8">
    <location>
        <position position="197"/>
    </location>
</feature>
<keyword evidence="4" id="KW-0808">Transferase</keyword>
<reference evidence="8" key="1">
    <citation type="journal article" date="2020" name="Fungal Divers.">
        <title>Resolving the Mortierellaceae phylogeny through synthesis of multi-gene phylogenetics and phylogenomics.</title>
        <authorList>
            <person name="Vandepol N."/>
            <person name="Liber J."/>
            <person name="Desiro A."/>
            <person name="Na H."/>
            <person name="Kennedy M."/>
            <person name="Barry K."/>
            <person name="Grigoriev I.V."/>
            <person name="Miller A.N."/>
            <person name="O'Donnell K."/>
            <person name="Stajich J.E."/>
            <person name="Bonito G."/>
        </authorList>
    </citation>
    <scope>NUCLEOTIDE SEQUENCE</scope>
    <source>
        <strain evidence="8">MES-2147</strain>
    </source>
</reference>
<proteinExistence type="inferred from homology"/>
<evidence type="ECO:0000313" key="9">
    <source>
        <dbReference type="Proteomes" id="UP000749646"/>
    </source>
</evidence>
<dbReference type="AlphaFoldDB" id="A0A9P6M0C0"/>
<dbReference type="GO" id="GO:0006388">
    <property type="term" value="P:tRNA splicing, via endonucleolytic cleavage and ligation"/>
    <property type="evidence" value="ECO:0007669"/>
    <property type="project" value="TreeGrafter"/>
</dbReference>
<evidence type="ECO:0000256" key="3">
    <source>
        <dbReference type="ARBA" id="ARBA00012007"/>
    </source>
</evidence>
<evidence type="ECO:0000313" key="8">
    <source>
        <dbReference type="EMBL" id="KAF9956542.1"/>
    </source>
</evidence>
<comment type="function">
    <text evidence="1">Catalyzes the last step of tRNA splicing, the transfer of the splice junction 2'-phosphate from ligated tRNA to NAD to produce ADP-ribose 1''-2'' cyclic phosphate.</text>
</comment>
<dbReference type="Gene3D" id="3.20.170.30">
    <property type="match status" value="1"/>
</dbReference>
<dbReference type="InterPro" id="IPR042080">
    <property type="entry name" value="RNA_2'-PTrans_N"/>
</dbReference>
<dbReference type="Gene3D" id="1.10.10.970">
    <property type="entry name" value="RNA 2'-phosphotransferase, Tpt1/KptA family, N-terminal domain"/>
    <property type="match status" value="1"/>
</dbReference>
<evidence type="ECO:0000256" key="5">
    <source>
        <dbReference type="ARBA" id="ARBA00023027"/>
    </source>
</evidence>
<comment type="similarity">
    <text evidence="2">Belongs to the KptA/TPT1 family.</text>
</comment>
<protein>
    <recommendedName>
        <fullName evidence="3">2'-phosphotransferase</fullName>
        <ecNumber evidence="3">2.7.1.160</ecNumber>
    </recommendedName>
</protein>
<comment type="catalytic activity">
    <reaction evidence="6">
        <text>2'-phospho-[ligated tRNA] + NAD(+) = mature tRNA + ADP-alpha-D-ribose 1'',2''-cyclic phosphate + nicotinamide</text>
        <dbReference type="Rhea" id="RHEA:23324"/>
        <dbReference type="Rhea" id="RHEA-COMP:11106"/>
        <dbReference type="Rhea" id="RHEA-COMP:11107"/>
        <dbReference type="ChEBI" id="CHEBI:17154"/>
        <dbReference type="ChEBI" id="CHEBI:57540"/>
        <dbReference type="ChEBI" id="CHEBI:76596"/>
        <dbReference type="ChEBI" id="CHEBI:82883"/>
        <dbReference type="ChEBI" id="CHEBI:85027"/>
        <dbReference type="EC" id="2.7.1.160"/>
    </reaction>
</comment>
<keyword evidence="5" id="KW-0520">NAD</keyword>
<dbReference type="Pfam" id="PF01885">
    <property type="entry name" value="PTS_2-RNA"/>
    <property type="match status" value="1"/>
</dbReference>
<evidence type="ECO:0000256" key="4">
    <source>
        <dbReference type="ARBA" id="ARBA00022679"/>
    </source>
</evidence>
<dbReference type="EMBL" id="JAAAHW010006676">
    <property type="protein sequence ID" value="KAF9956542.1"/>
    <property type="molecule type" value="Genomic_DNA"/>
</dbReference>
<dbReference type="GO" id="GO:0000215">
    <property type="term" value="F:tRNA 2'-phosphotransferase activity"/>
    <property type="evidence" value="ECO:0007669"/>
    <property type="project" value="UniProtKB-EC"/>
</dbReference>
<dbReference type="InterPro" id="IPR002745">
    <property type="entry name" value="Ptrans_KptA/Tpt1"/>
</dbReference>
<comment type="caution">
    <text evidence="8">The sequence shown here is derived from an EMBL/GenBank/DDBJ whole genome shotgun (WGS) entry which is preliminary data.</text>
</comment>
<name>A0A9P6M0C0_9FUNG</name>
<evidence type="ECO:0000256" key="7">
    <source>
        <dbReference type="SAM" id="MobiDB-lite"/>
    </source>
</evidence>
<dbReference type="InterPro" id="IPR042081">
    <property type="entry name" value="RNA_2'-PTrans_C"/>
</dbReference>
<feature type="compositionally biased region" description="Low complexity" evidence="7">
    <location>
        <begin position="18"/>
        <end position="29"/>
    </location>
</feature>
<dbReference type="Proteomes" id="UP000749646">
    <property type="component" value="Unassembled WGS sequence"/>
</dbReference>
<evidence type="ECO:0000256" key="2">
    <source>
        <dbReference type="ARBA" id="ARBA00009836"/>
    </source>
</evidence>
<feature type="compositionally biased region" description="Polar residues" evidence="7">
    <location>
        <begin position="1"/>
        <end position="17"/>
    </location>
</feature>
<keyword evidence="9" id="KW-1185">Reference proteome</keyword>
<dbReference type="EC" id="2.7.1.160" evidence="3"/>
<evidence type="ECO:0000256" key="1">
    <source>
        <dbReference type="ARBA" id="ARBA00003343"/>
    </source>
</evidence>
<dbReference type="PANTHER" id="PTHR12684">
    <property type="entry name" value="PUTATIVE PHOSPHOTRANSFERASE"/>
    <property type="match status" value="1"/>
</dbReference>
<evidence type="ECO:0000256" key="6">
    <source>
        <dbReference type="ARBA" id="ARBA00047949"/>
    </source>
</evidence>
<accession>A0A9P6M0C0</accession>